<accession>A0A5K0UB87</accession>
<evidence type="ECO:0000256" key="1">
    <source>
        <dbReference type="ARBA" id="ARBA00011073"/>
    </source>
</evidence>
<dbReference type="Pfam" id="PF00082">
    <property type="entry name" value="Peptidase_S8"/>
    <property type="match status" value="1"/>
</dbReference>
<feature type="domain" description="Peptidase S8/S53" evidence="6">
    <location>
        <begin position="222"/>
        <end position="461"/>
    </location>
</feature>
<sequence>MLKRFVKVVSALIPSLLFFMLVMSALTETVGSKTVVATSVVVNTTNPVHASTFSLATDKRVVVFKDIKHSTFINISSCLTSSLPADYGVKTNFSTNTYKCPLRSTDLRLQNQSRLFDAELEMCKTKFLETVFDHHTENALKVCTQQTLSEEDLKYSVYRPPNIVLNSYDYVNIKVPSEAYHLDLLTSKDLELDGIYQRPVKKKCCRFDEYSTTNNEECDGQCVYVIVLDTGVSKVSELQGVLDSRYEWPIGHKDQVGHGTFCASMINSKSTGINPNAVIVSVKLLEQERSDDVNRIIETFNYLLKLGTSDDSPCSPSSKCIISMSFIDEDSYGNSNSLLRDLLDRVAQTNSYIMFSSAGNQGENSCKYTPGNNENVINIGSVRLSNKGYATKSRFSNWGSCVDFWFFGEDISAAANTDGYMAIMSGTSMTNPTAAAIASIYLDTHPDASTLEVVKFLEQSSKECKIRGLDQDSSGRNYILGLNPTLRADYPNRTPVKRIGKTIVTKTKEDQNTSVEQKNNDGAKVISDAKGANAQSSKSTENNITQSERVTSNTNKTSSVEGTSSVVSTFLMEPSFQFLAPPSSSVECALTPTTDRLRQKVH</sequence>
<dbReference type="InterPro" id="IPR000209">
    <property type="entry name" value="Peptidase_S8/S53_dom"/>
</dbReference>
<keyword evidence="2" id="KW-0645">Protease</keyword>
<reference evidence="7 8" key="1">
    <citation type="submission" date="2018-10" db="EMBL/GenBank/DDBJ databases">
        <authorList>
            <consortium name="IHU Genomes"/>
        </authorList>
    </citation>
    <scope>NUCLEOTIDE SEQUENCE [LARGE SCALE GENOMIC DNA]</scope>
    <source>
        <strain evidence="7 8">A1</strain>
    </source>
</reference>
<evidence type="ECO:0000313" key="7">
    <source>
        <dbReference type="EMBL" id="VBB18862.1"/>
    </source>
</evidence>
<name>A0A5K0UB87_9VIRU</name>
<evidence type="ECO:0000259" key="6">
    <source>
        <dbReference type="Pfam" id="PF00082"/>
    </source>
</evidence>
<keyword evidence="8" id="KW-1185">Reference proteome</keyword>
<dbReference type="InterPro" id="IPR036852">
    <property type="entry name" value="Peptidase_S8/S53_dom_sf"/>
</dbReference>
<evidence type="ECO:0000256" key="4">
    <source>
        <dbReference type="ARBA" id="ARBA00022825"/>
    </source>
</evidence>
<comment type="similarity">
    <text evidence="1">Belongs to the peptidase S8 family.</text>
</comment>
<dbReference type="InterPro" id="IPR015500">
    <property type="entry name" value="Peptidase_S8_subtilisin-rel"/>
</dbReference>
<dbReference type="GO" id="GO:0004252">
    <property type="term" value="F:serine-type endopeptidase activity"/>
    <property type="evidence" value="ECO:0007669"/>
    <property type="project" value="InterPro"/>
</dbReference>
<dbReference type="PANTHER" id="PTHR43806">
    <property type="entry name" value="PEPTIDASE S8"/>
    <property type="match status" value="1"/>
</dbReference>
<feature type="region of interest" description="Disordered" evidence="5">
    <location>
        <begin position="507"/>
        <end position="560"/>
    </location>
</feature>
<dbReference type="SUPFAM" id="SSF52743">
    <property type="entry name" value="Subtilisin-like"/>
    <property type="match status" value="1"/>
</dbReference>
<dbReference type="PRINTS" id="PR00723">
    <property type="entry name" value="SUBTILISIN"/>
</dbReference>
<dbReference type="PANTHER" id="PTHR43806:SF11">
    <property type="entry name" value="CEREVISIN-RELATED"/>
    <property type="match status" value="1"/>
</dbReference>
<dbReference type="Gene3D" id="3.40.50.200">
    <property type="entry name" value="Peptidase S8/S53 domain"/>
    <property type="match status" value="1"/>
</dbReference>
<dbReference type="PROSITE" id="PS51892">
    <property type="entry name" value="SUBTILASE"/>
    <property type="match status" value="1"/>
</dbReference>
<gene>
    <name evidence="7" type="ORF">YASMINEVIRUS_1394</name>
</gene>
<dbReference type="Proteomes" id="UP000594342">
    <property type="component" value="Unassembled WGS sequence"/>
</dbReference>
<keyword evidence="3" id="KW-0378">Hydrolase</keyword>
<dbReference type="EMBL" id="UPSH01000001">
    <property type="protein sequence ID" value="VBB18862.1"/>
    <property type="molecule type" value="Genomic_DNA"/>
</dbReference>
<organism evidence="7 8">
    <name type="scientific">Yasminevirus sp. GU-2018</name>
    <dbReference type="NCBI Taxonomy" id="2420051"/>
    <lineage>
        <taxon>Viruses</taxon>
        <taxon>Varidnaviria</taxon>
        <taxon>Bamfordvirae</taxon>
        <taxon>Nucleocytoviricota</taxon>
        <taxon>Megaviricetes</taxon>
        <taxon>Imitervirales</taxon>
        <taxon>Mimiviridae</taxon>
        <taxon>Klosneuvirinae</taxon>
        <taxon>Yasminevirus</taxon>
        <taxon>Yasminevirus saudimassiliense</taxon>
    </lineage>
</organism>
<evidence type="ECO:0000256" key="3">
    <source>
        <dbReference type="ARBA" id="ARBA00022801"/>
    </source>
</evidence>
<dbReference type="GO" id="GO:0005615">
    <property type="term" value="C:extracellular space"/>
    <property type="evidence" value="ECO:0007669"/>
    <property type="project" value="TreeGrafter"/>
</dbReference>
<keyword evidence="4" id="KW-0720">Serine protease</keyword>
<protein>
    <recommendedName>
        <fullName evidence="6">Peptidase S8/S53 domain-containing protein</fullName>
    </recommendedName>
</protein>
<proteinExistence type="inferred from homology"/>
<feature type="compositionally biased region" description="Polar residues" evidence="5">
    <location>
        <begin position="533"/>
        <end position="556"/>
    </location>
</feature>
<evidence type="ECO:0000256" key="2">
    <source>
        <dbReference type="ARBA" id="ARBA00022670"/>
    </source>
</evidence>
<dbReference type="InterPro" id="IPR050131">
    <property type="entry name" value="Peptidase_S8_subtilisin-like"/>
</dbReference>
<evidence type="ECO:0000256" key="5">
    <source>
        <dbReference type="SAM" id="MobiDB-lite"/>
    </source>
</evidence>
<evidence type="ECO:0000313" key="8">
    <source>
        <dbReference type="Proteomes" id="UP000594342"/>
    </source>
</evidence>
<comment type="caution">
    <text evidence="7">The sequence shown here is derived from an EMBL/GenBank/DDBJ whole genome shotgun (WGS) entry which is preliminary data.</text>
</comment>
<dbReference type="GO" id="GO:0006508">
    <property type="term" value="P:proteolysis"/>
    <property type="evidence" value="ECO:0007669"/>
    <property type="project" value="UniProtKB-KW"/>
</dbReference>